<accession>A0ACC1L0H7</accession>
<keyword evidence="2" id="KW-1185">Reference proteome</keyword>
<dbReference type="Proteomes" id="UP001140087">
    <property type="component" value="Unassembled WGS sequence"/>
</dbReference>
<organism evidence="1 2">
    <name type="scientific">Coemansia helicoidea</name>
    <dbReference type="NCBI Taxonomy" id="1286919"/>
    <lineage>
        <taxon>Eukaryota</taxon>
        <taxon>Fungi</taxon>
        <taxon>Fungi incertae sedis</taxon>
        <taxon>Zoopagomycota</taxon>
        <taxon>Kickxellomycotina</taxon>
        <taxon>Kickxellomycetes</taxon>
        <taxon>Kickxellales</taxon>
        <taxon>Kickxellaceae</taxon>
        <taxon>Coemansia</taxon>
    </lineage>
</organism>
<sequence>MSAEIAQLLAQVRTETGEAALAAATAPSPAPTRRVAGAAQTGVGPIDAVLGAAELTAARPVVELVGAPGSGKTQTLYRISAAAAMDGGHVLFVDSSGTASARLLAQSMRGAAGATEAAVAETLGRVHLFAPATTAGLVATLAMLPKYASARGIAAAALVVDGLGSHHWIDRRESAFLRLQIKRATPWFRQQQQLVDTLHAACGALGCVAFAANSLLLRDAPQAARAAAAAADAADAAAPSERSFAAGGRWYRDHMIGRWQAVVAQTFVLESAACADHPDRTRVTFQAAGHAARTACIGPRGLQDHGSSTWGSA</sequence>
<name>A0ACC1L0H7_9FUNG</name>
<reference evidence="1" key="1">
    <citation type="submission" date="2022-07" db="EMBL/GenBank/DDBJ databases">
        <title>Phylogenomic reconstructions and comparative analyses of Kickxellomycotina fungi.</title>
        <authorList>
            <person name="Reynolds N.K."/>
            <person name="Stajich J.E."/>
            <person name="Barry K."/>
            <person name="Grigoriev I.V."/>
            <person name="Crous P."/>
            <person name="Smith M.E."/>
        </authorList>
    </citation>
    <scope>NUCLEOTIDE SEQUENCE</scope>
    <source>
        <strain evidence="1">BCRC 34780</strain>
    </source>
</reference>
<gene>
    <name evidence="1" type="ORF">H4R21_004093</name>
</gene>
<comment type="caution">
    <text evidence="1">The sequence shown here is derived from an EMBL/GenBank/DDBJ whole genome shotgun (WGS) entry which is preliminary data.</text>
</comment>
<dbReference type="EMBL" id="JANBUN010001466">
    <property type="protein sequence ID" value="KAJ2798016.1"/>
    <property type="molecule type" value="Genomic_DNA"/>
</dbReference>
<evidence type="ECO:0000313" key="2">
    <source>
        <dbReference type="Proteomes" id="UP001140087"/>
    </source>
</evidence>
<protein>
    <submittedName>
        <fullName evidence="1">Uncharacterized protein</fullName>
    </submittedName>
</protein>
<evidence type="ECO:0000313" key="1">
    <source>
        <dbReference type="EMBL" id="KAJ2798016.1"/>
    </source>
</evidence>
<proteinExistence type="predicted"/>